<feature type="chain" id="PRO_5046926144" description="Porin domain-containing protein" evidence="1">
    <location>
        <begin position="19"/>
        <end position="394"/>
    </location>
</feature>
<protein>
    <recommendedName>
        <fullName evidence="4">Porin domain-containing protein</fullName>
    </recommendedName>
</protein>
<gene>
    <name evidence="2" type="ORF">GCM10009092_35920</name>
</gene>
<accession>A0ABN0XNF5</accession>
<keyword evidence="1" id="KW-0732">Signal</keyword>
<sequence length="394" mass="45788">MKKSLTAVALLMACGASADTQTYVKAALEQRFYFQDGLYEQQHDSDISVFVEPEFYHSWNDGSDSLNVKPFFRYDSRDSERTHMDIRELIWLHVGDEWEMRAGIGKVFWGQTESQHLVDVINQTDFIEAIDAEEKLGQPMVQFSLVKDWGNLSLFALPYFRERTFSGVEGRFRLPLRVDTDNPLFESADEEKHLDWAVRYMGYLGDLELGLSWFDGTNREPLLKPAMNGQEAVLRPYYGQMQQAGLDMLMVSGATLYKLEAIHRKTELDSYYALTAGFEYTSVGVLNSVYDIGWLMEYQYDERDEQATSLGQNDLMLGTRLIFNDINGTELLIAFIQDLDESGSRSGYIEASSRINDHWKWRIDGWFFSSDTEEDRAYMLRRDDYLQFSLEYYF</sequence>
<name>A0ABN0XNF5_9ALTE</name>
<proteinExistence type="predicted"/>
<evidence type="ECO:0008006" key="4">
    <source>
        <dbReference type="Google" id="ProtNLM"/>
    </source>
</evidence>
<dbReference type="RefSeq" id="WP_343846811.1">
    <property type="nucleotide sequence ID" value="NZ_BAAAEI010000023.1"/>
</dbReference>
<reference evidence="2 3" key="1">
    <citation type="journal article" date="2019" name="Int. J. Syst. Evol. Microbiol.">
        <title>The Global Catalogue of Microorganisms (GCM) 10K type strain sequencing project: providing services to taxonomists for standard genome sequencing and annotation.</title>
        <authorList>
            <consortium name="The Broad Institute Genomics Platform"/>
            <consortium name="The Broad Institute Genome Sequencing Center for Infectious Disease"/>
            <person name="Wu L."/>
            <person name="Ma J."/>
        </authorList>
    </citation>
    <scope>NUCLEOTIDE SEQUENCE [LARGE SCALE GENOMIC DNA]</scope>
    <source>
        <strain evidence="2 3">JCM 13378</strain>
    </source>
</reference>
<organism evidence="2 3">
    <name type="scientific">Bowmanella denitrificans</name>
    <dbReference type="NCBI Taxonomy" id="366582"/>
    <lineage>
        <taxon>Bacteria</taxon>
        <taxon>Pseudomonadati</taxon>
        <taxon>Pseudomonadota</taxon>
        <taxon>Gammaproteobacteria</taxon>
        <taxon>Alteromonadales</taxon>
        <taxon>Alteromonadaceae</taxon>
        <taxon>Bowmanella</taxon>
    </lineage>
</organism>
<feature type="signal peptide" evidence="1">
    <location>
        <begin position="1"/>
        <end position="18"/>
    </location>
</feature>
<dbReference type="EMBL" id="BAAAEI010000023">
    <property type="protein sequence ID" value="GAA0368463.1"/>
    <property type="molecule type" value="Genomic_DNA"/>
</dbReference>
<comment type="caution">
    <text evidence="2">The sequence shown here is derived from an EMBL/GenBank/DDBJ whole genome shotgun (WGS) entry which is preliminary data.</text>
</comment>
<dbReference type="Proteomes" id="UP001501757">
    <property type="component" value="Unassembled WGS sequence"/>
</dbReference>
<keyword evidence="3" id="KW-1185">Reference proteome</keyword>
<evidence type="ECO:0000256" key="1">
    <source>
        <dbReference type="SAM" id="SignalP"/>
    </source>
</evidence>
<evidence type="ECO:0000313" key="3">
    <source>
        <dbReference type="Proteomes" id="UP001501757"/>
    </source>
</evidence>
<evidence type="ECO:0000313" key="2">
    <source>
        <dbReference type="EMBL" id="GAA0368463.1"/>
    </source>
</evidence>